<keyword evidence="1" id="KW-0802">TPR repeat</keyword>
<dbReference type="Proteomes" id="UP000243579">
    <property type="component" value="Unassembled WGS sequence"/>
</dbReference>
<name>A0A1V9ZMU3_ACHHY</name>
<dbReference type="PANTHER" id="PTHR21581:SF6">
    <property type="entry name" value="TRAFFICKING PROTEIN PARTICLE COMPLEX SUBUNIT 12"/>
    <property type="match status" value="1"/>
</dbReference>
<reference evidence="3 4" key="1">
    <citation type="journal article" date="2014" name="Genome Biol. Evol.">
        <title>The secreted proteins of Achlya hypogyna and Thraustotheca clavata identify the ancestral oomycete secretome and reveal gene acquisitions by horizontal gene transfer.</title>
        <authorList>
            <person name="Misner I."/>
            <person name="Blouin N."/>
            <person name="Leonard G."/>
            <person name="Richards T.A."/>
            <person name="Lane C.E."/>
        </authorList>
    </citation>
    <scope>NUCLEOTIDE SEQUENCE [LARGE SCALE GENOMIC DNA]</scope>
    <source>
        <strain evidence="3 4">ATCC 48635</strain>
    </source>
</reference>
<dbReference type="SMART" id="SM00028">
    <property type="entry name" value="TPR"/>
    <property type="match status" value="2"/>
</dbReference>
<organism evidence="3 4">
    <name type="scientific">Achlya hypogyna</name>
    <name type="common">Oomycete</name>
    <name type="synonym">Protoachlya hypogyna</name>
    <dbReference type="NCBI Taxonomy" id="1202772"/>
    <lineage>
        <taxon>Eukaryota</taxon>
        <taxon>Sar</taxon>
        <taxon>Stramenopiles</taxon>
        <taxon>Oomycota</taxon>
        <taxon>Saprolegniomycetes</taxon>
        <taxon>Saprolegniales</taxon>
        <taxon>Achlyaceae</taxon>
        <taxon>Achlya</taxon>
    </lineage>
</organism>
<dbReference type="STRING" id="1202772.A0A1V9ZMU3"/>
<sequence length="562" mass="61262">MKPGSGLLPTASVLGVRLQTSNQLKTPLVVKQPGASDPAQSPFDHVADYSTANTQFHTADLSDPFQHVPEATNAFAQAAPVGAPAPVASNFNSADSASDELANMFGGPPPVAKQRDVEPPRPASISDPFSATLAPPPPAAPFLGYNQSPYASANTSPMFAPPMQSPSPSFAHRQQSPLSIPPSPQRQPSQILPPPRTVAELFEAFMAQIAPDMQPRPTHAADEPSFNGLHALYDQQRWKSLEAAADRLSGASEDPSLVLLAHSWRLVALFKQRNVVGFEKVLGSLGDLDGAAYRWETYPQYGKTGSFVPHRLHFLATQLPRLKSNYAEYEAASAAFETRTGDDMAWRDMATAAMVNSFVERKKLHLALRLSVQHLAANDARWSPWHRLLWTSRIGRLHLQMGNLVAAERAFAKAEALHGAVGHDCSPRLLLNQGLLFFGQNKFKEALDTFNTILELHTAPEPRYVETDPFLSVEDGDVVSCAANNLAICALYSCEVLTAVNVLESVVQSDPVRHLHAAIVFNLSTLYDLVCDNANATNRKEMIKRVAEAYTIEHIESASFRI</sequence>
<dbReference type="AlphaFoldDB" id="A0A1V9ZMU3"/>
<dbReference type="InterPro" id="IPR011990">
    <property type="entry name" value="TPR-like_helical_dom_sf"/>
</dbReference>
<feature type="compositionally biased region" description="Pro residues" evidence="2">
    <location>
        <begin position="179"/>
        <end position="193"/>
    </location>
</feature>
<feature type="compositionally biased region" description="Polar residues" evidence="2">
    <location>
        <begin position="145"/>
        <end position="157"/>
    </location>
</feature>
<evidence type="ECO:0000313" key="3">
    <source>
        <dbReference type="EMBL" id="OQR99297.1"/>
    </source>
</evidence>
<feature type="repeat" description="TPR" evidence="1">
    <location>
        <begin position="427"/>
        <end position="460"/>
    </location>
</feature>
<protein>
    <submittedName>
        <fullName evidence="3">Uncharacterized protein</fullName>
    </submittedName>
</protein>
<dbReference type="EMBL" id="JNBR01000072">
    <property type="protein sequence ID" value="OQR99297.1"/>
    <property type="molecule type" value="Genomic_DNA"/>
</dbReference>
<feature type="region of interest" description="Disordered" evidence="2">
    <location>
        <begin position="98"/>
        <end position="193"/>
    </location>
</feature>
<evidence type="ECO:0000256" key="2">
    <source>
        <dbReference type="SAM" id="MobiDB-lite"/>
    </source>
</evidence>
<comment type="caution">
    <text evidence="3">The sequence shown here is derived from an EMBL/GenBank/DDBJ whole genome shotgun (WGS) entry which is preliminary data.</text>
</comment>
<dbReference type="Gene3D" id="1.25.40.10">
    <property type="entry name" value="Tetratricopeptide repeat domain"/>
    <property type="match status" value="1"/>
</dbReference>
<dbReference type="PROSITE" id="PS50005">
    <property type="entry name" value="TPR"/>
    <property type="match status" value="1"/>
</dbReference>
<keyword evidence="4" id="KW-1185">Reference proteome</keyword>
<dbReference type="SUPFAM" id="SSF48452">
    <property type="entry name" value="TPR-like"/>
    <property type="match status" value="1"/>
</dbReference>
<evidence type="ECO:0000313" key="4">
    <source>
        <dbReference type="Proteomes" id="UP000243579"/>
    </source>
</evidence>
<dbReference type="PANTHER" id="PTHR21581">
    <property type="entry name" value="D-ALANYL-D-ALANINE CARBOXYPEPTIDASE"/>
    <property type="match status" value="1"/>
</dbReference>
<evidence type="ECO:0000256" key="1">
    <source>
        <dbReference type="PROSITE-ProRule" id="PRU00339"/>
    </source>
</evidence>
<dbReference type="OrthoDB" id="428342at2759"/>
<proteinExistence type="predicted"/>
<gene>
    <name evidence="3" type="ORF">ACHHYP_07088</name>
</gene>
<dbReference type="InterPro" id="IPR019734">
    <property type="entry name" value="TPR_rpt"/>
</dbReference>
<accession>A0A1V9ZMU3</accession>